<dbReference type="Gene3D" id="3.90.550.10">
    <property type="entry name" value="Spore Coat Polysaccharide Biosynthesis Protein SpsA, Chain A"/>
    <property type="match status" value="1"/>
</dbReference>
<dbReference type="RefSeq" id="WP_377763461.1">
    <property type="nucleotide sequence ID" value="NZ_JBHRXY010000023.1"/>
</dbReference>
<dbReference type="Proteomes" id="UP001595539">
    <property type="component" value="Unassembled WGS sequence"/>
</dbReference>
<accession>A0ABV7U9D2</accession>
<evidence type="ECO:0000313" key="3">
    <source>
        <dbReference type="Proteomes" id="UP001595539"/>
    </source>
</evidence>
<dbReference type="GO" id="GO:0016757">
    <property type="term" value="F:glycosyltransferase activity"/>
    <property type="evidence" value="ECO:0007669"/>
    <property type="project" value="UniProtKB-KW"/>
</dbReference>
<proteinExistence type="predicted"/>
<dbReference type="InterPro" id="IPR001173">
    <property type="entry name" value="Glyco_trans_2-like"/>
</dbReference>
<dbReference type="PANTHER" id="PTHR43685">
    <property type="entry name" value="GLYCOSYLTRANSFERASE"/>
    <property type="match status" value="1"/>
</dbReference>
<evidence type="ECO:0000259" key="1">
    <source>
        <dbReference type="Pfam" id="PF00535"/>
    </source>
</evidence>
<feature type="domain" description="Glycosyltransferase 2-like" evidence="1">
    <location>
        <begin position="31"/>
        <end position="162"/>
    </location>
</feature>
<organism evidence="2 3">
    <name type="scientific">Paracoccus angustae</name>
    <dbReference type="NCBI Taxonomy" id="1671480"/>
    <lineage>
        <taxon>Bacteria</taxon>
        <taxon>Pseudomonadati</taxon>
        <taxon>Pseudomonadota</taxon>
        <taxon>Alphaproteobacteria</taxon>
        <taxon>Rhodobacterales</taxon>
        <taxon>Paracoccaceae</taxon>
        <taxon>Paracoccus</taxon>
    </lineage>
</organism>
<keyword evidence="2" id="KW-0808">Transferase</keyword>
<dbReference type="InterPro" id="IPR029044">
    <property type="entry name" value="Nucleotide-diphossugar_trans"/>
</dbReference>
<dbReference type="EC" id="2.4.-.-" evidence="2"/>
<keyword evidence="2" id="KW-0328">Glycosyltransferase</keyword>
<comment type="caution">
    <text evidence="2">The sequence shown here is derived from an EMBL/GenBank/DDBJ whole genome shotgun (WGS) entry which is preliminary data.</text>
</comment>
<dbReference type="SUPFAM" id="SSF53448">
    <property type="entry name" value="Nucleotide-diphospho-sugar transferases"/>
    <property type="match status" value="1"/>
</dbReference>
<name>A0ABV7U9D2_9RHOB</name>
<evidence type="ECO:0000313" key="2">
    <source>
        <dbReference type="EMBL" id="MFC3631256.1"/>
    </source>
</evidence>
<keyword evidence="3" id="KW-1185">Reference proteome</keyword>
<dbReference type="PANTHER" id="PTHR43685:SF3">
    <property type="entry name" value="SLR2126 PROTEIN"/>
    <property type="match status" value="1"/>
</dbReference>
<dbReference type="InterPro" id="IPR050834">
    <property type="entry name" value="Glycosyltransf_2"/>
</dbReference>
<sequence>MLAHPLRPGHSPGNAVFRILSGLSRPMLTWSLVIPTYNRREVLLRVLPPALGQTVPPVQVVIVDSSRDWQDTRDAVRAIAARHPAIRLDYLQAETPSSATQRNQGVEQAIGDIVVMIDDDSFLYPDYAERILAVYAADARGVLAGVNGVNVPVMFDAHAEASAGLAHKDDTQDRIRGLRDRIMRYRLGRWISRRILFQDMHALFLKYDGERGLEVPAEFAGLAVSPMTFMSGHGLSVRRRIALAEPLDRSLRYYAALEDLDASYRYGRHGLLLRADGARLHHFEVAGGRVKRRTATTFQLLNMLVFIKRNARRPEAWLATYRWMLWRRLLGETIKDALSRRWDFPQAKGVLTAMRCWREVWAIPVADLDGWYPGYQRAILDRI</sequence>
<dbReference type="EMBL" id="JBHRXY010000023">
    <property type="protein sequence ID" value="MFC3631256.1"/>
    <property type="molecule type" value="Genomic_DNA"/>
</dbReference>
<dbReference type="CDD" id="cd00761">
    <property type="entry name" value="Glyco_tranf_GTA_type"/>
    <property type="match status" value="1"/>
</dbReference>
<protein>
    <submittedName>
        <fullName evidence="2">Glycosyltransferase family A protein</fullName>
        <ecNumber evidence="2">2.4.-.-</ecNumber>
    </submittedName>
</protein>
<reference evidence="3" key="1">
    <citation type="journal article" date="2019" name="Int. J. Syst. Evol. Microbiol.">
        <title>The Global Catalogue of Microorganisms (GCM) 10K type strain sequencing project: providing services to taxonomists for standard genome sequencing and annotation.</title>
        <authorList>
            <consortium name="The Broad Institute Genomics Platform"/>
            <consortium name="The Broad Institute Genome Sequencing Center for Infectious Disease"/>
            <person name="Wu L."/>
            <person name="Ma J."/>
        </authorList>
    </citation>
    <scope>NUCLEOTIDE SEQUENCE [LARGE SCALE GENOMIC DNA]</scope>
    <source>
        <strain evidence="3">KCTC 42473</strain>
    </source>
</reference>
<dbReference type="Pfam" id="PF00535">
    <property type="entry name" value="Glycos_transf_2"/>
    <property type="match status" value="1"/>
</dbReference>
<gene>
    <name evidence="2" type="ORF">ACFOM8_17610</name>
</gene>